<comment type="function">
    <text evidence="5">Bidirectionally degrades single-stranded DNA into large acid-insoluble oligonucleotides, which are then degraded further into small acid-soluble oligonucleotides.</text>
</comment>
<proteinExistence type="inferred from homology"/>
<evidence type="ECO:0000259" key="7">
    <source>
        <dbReference type="Pfam" id="PF02601"/>
    </source>
</evidence>
<keyword evidence="2 5" id="KW-0540">Nuclease</keyword>
<dbReference type="OrthoDB" id="9802795at2"/>
<accession>A0A554XBC8</accession>
<dbReference type="RefSeq" id="WP_143897472.1">
    <property type="nucleotide sequence ID" value="NZ_CP083911.1"/>
</dbReference>
<dbReference type="PANTHER" id="PTHR30008:SF0">
    <property type="entry name" value="EXODEOXYRIBONUCLEASE 7 LARGE SUBUNIT"/>
    <property type="match status" value="1"/>
</dbReference>
<protein>
    <recommendedName>
        <fullName evidence="5">Exodeoxyribonuclease 7 large subunit</fullName>
        <ecNumber evidence="5">3.1.11.6</ecNumber>
    </recommendedName>
    <alternativeName>
        <fullName evidence="5">Exodeoxyribonuclease VII large subunit</fullName>
        <shortName evidence="5">Exonuclease VII large subunit</shortName>
    </alternativeName>
</protein>
<dbReference type="InterPro" id="IPR003753">
    <property type="entry name" value="Exonuc_VII_L"/>
</dbReference>
<dbReference type="GO" id="GO:0008855">
    <property type="term" value="F:exodeoxyribonuclease VII activity"/>
    <property type="evidence" value="ECO:0007669"/>
    <property type="project" value="UniProtKB-UniRule"/>
</dbReference>
<gene>
    <name evidence="5 9" type="primary">xseA</name>
    <name evidence="9" type="ORF">Ttaiw_00685</name>
</gene>
<comment type="similarity">
    <text evidence="5 6">Belongs to the XseA family.</text>
</comment>
<dbReference type="Gene3D" id="2.40.50.1010">
    <property type="match status" value="1"/>
</dbReference>
<keyword evidence="10" id="KW-1185">Reference proteome</keyword>
<comment type="subcellular location">
    <subcellularLocation>
        <location evidence="5 6">Cytoplasm</location>
    </subcellularLocation>
</comment>
<keyword evidence="1 5" id="KW-0963">Cytoplasm</keyword>
<keyword evidence="4 5" id="KW-0269">Exonuclease</keyword>
<dbReference type="GO" id="GO:0009318">
    <property type="term" value="C:exodeoxyribonuclease VII complex"/>
    <property type="evidence" value="ECO:0007669"/>
    <property type="project" value="UniProtKB-UniRule"/>
</dbReference>
<evidence type="ECO:0000256" key="2">
    <source>
        <dbReference type="ARBA" id="ARBA00022722"/>
    </source>
</evidence>
<dbReference type="NCBIfam" id="TIGR00237">
    <property type="entry name" value="xseA"/>
    <property type="match status" value="1"/>
</dbReference>
<feature type="domain" description="OB-fold nucleic acid binding" evidence="8">
    <location>
        <begin position="33"/>
        <end position="124"/>
    </location>
</feature>
<evidence type="ECO:0000256" key="4">
    <source>
        <dbReference type="ARBA" id="ARBA00022839"/>
    </source>
</evidence>
<evidence type="ECO:0000256" key="1">
    <source>
        <dbReference type="ARBA" id="ARBA00022490"/>
    </source>
</evidence>
<dbReference type="STRING" id="307486.GCA_000807215_01882"/>
<dbReference type="EC" id="3.1.11.6" evidence="5"/>
<dbReference type="GO" id="GO:0005737">
    <property type="term" value="C:cytoplasm"/>
    <property type="evidence" value="ECO:0007669"/>
    <property type="project" value="UniProtKB-SubCell"/>
</dbReference>
<keyword evidence="3 5" id="KW-0378">Hydrolase</keyword>
<evidence type="ECO:0000256" key="6">
    <source>
        <dbReference type="RuleBase" id="RU004355"/>
    </source>
</evidence>
<organism evidence="9 10">
    <name type="scientific">Tepidimonas taiwanensis</name>
    <dbReference type="NCBI Taxonomy" id="307486"/>
    <lineage>
        <taxon>Bacteria</taxon>
        <taxon>Pseudomonadati</taxon>
        <taxon>Pseudomonadota</taxon>
        <taxon>Betaproteobacteria</taxon>
        <taxon>Burkholderiales</taxon>
        <taxon>Tepidimonas</taxon>
    </lineage>
</organism>
<dbReference type="CDD" id="cd04489">
    <property type="entry name" value="ExoVII_LU_OBF"/>
    <property type="match status" value="1"/>
</dbReference>
<evidence type="ECO:0000313" key="10">
    <source>
        <dbReference type="Proteomes" id="UP000317763"/>
    </source>
</evidence>
<evidence type="ECO:0000313" key="9">
    <source>
        <dbReference type="EMBL" id="TSE33140.1"/>
    </source>
</evidence>
<evidence type="ECO:0000259" key="8">
    <source>
        <dbReference type="Pfam" id="PF13742"/>
    </source>
</evidence>
<dbReference type="InterPro" id="IPR020579">
    <property type="entry name" value="Exonuc_VII_lsu_C"/>
</dbReference>
<dbReference type="GO" id="GO:0006308">
    <property type="term" value="P:DNA catabolic process"/>
    <property type="evidence" value="ECO:0007669"/>
    <property type="project" value="UniProtKB-UniRule"/>
</dbReference>
<dbReference type="AlphaFoldDB" id="A0A554XBC8"/>
<feature type="domain" description="Exonuclease VII large subunit C-terminal" evidence="7">
    <location>
        <begin position="148"/>
        <end position="463"/>
    </location>
</feature>
<dbReference type="EMBL" id="VJOM01000005">
    <property type="protein sequence ID" value="TSE33140.1"/>
    <property type="molecule type" value="Genomic_DNA"/>
</dbReference>
<dbReference type="Pfam" id="PF02601">
    <property type="entry name" value="Exonuc_VII_L"/>
    <property type="match status" value="1"/>
</dbReference>
<comment type="subunit">
    <text evidence="5">Heterooligomer composed of large and small subunits.</text>
</comment>
<dbReference type="HAMAP" id="MF_00378">
    <property type="entry name" value="Exonuc_7_L"/>
    <property type="match status" value="1"/>
</dbReference>
<reference evidence="9 10" key="1">
    <citation type="submission" date="2019-07" db="EMBL/GenBank/DDBJ databases">
        <title>Tepidimonas taiwanensis I1-1 draft genome.</title>
        <authorList>
            <person name="Da Costa M.S."/>
            <person name="Froufe H.J.C."/>
            <person name="Egas C."/>
            <person name="Albuquerque L."/>
        </authorList>
    </citation>
    <scope>NUCLEOTIDE SEQUENCE [LARGE SCALE GENOMIC DNA]</scope>
    <source>
        <strain evidence="9 10">I1-1</strain>
    </source>
</reference>
<dbReference type="Pfam" id="PF13742">
    <property type="entry name" value="tRNA_anti_2"/>
    <property type="match status" value="1"/>
</dbReference>
<dbReference type="InterPro" id="IPR025824">
    <property type="entry name" value="OB-fold_nuc-bd_dom"/>
</dbReference>
<evidence type="ECO:0000256" key="5">
    <source>
        <dbReference type="HAMAP-Rule" id="MF_00378"/>
    </source>
</evidence>
<name>A0A554XBC8_9BURK</name>
<comment type="caution">
    <text evidence="9">The sequence shown here is derived from an EMBL/GenBank/DDBJ whole genome shotgun (WGS) entry which is preliminary data.</text>
</comment>
<comment type="catalytic activity">
    <reaction evidence="5 6">
        <text>Exonucleolytic cleavage in either 5'- to 3'- or 3'- to 5'-direction to yield nucleoside 5'-phosphates.</text>
        <dbReference type="EC" id="3.1.11.6"/>
    </reaction>
</comment>
<dbReference type="GO" id="GO:0003676">
    <property type="term" value="F:nucleic acid binding"/>
    <property type="evidence" value="ECO:0007669"/>
    <property type="project" value="InterPro"/>
</dbReference>
<dbReference type="Proteomes" id="UP000317763">
    <property type="component" value="Unassembled WGS sequence"/>
</dbReference>
<dbReference type="PANTHER" id="PTHR30008">
    <property type="entry name" value="EXODEOXYRIBONUCLEASE 7 LARGE SUBUNIT"/>
    <property type="match status" value="1"/>
</dbReference>
<sequence length="474" mass="51583">MPATDRAAALTFPQAFAPRGGAAADPDDPPAWPVGALVAAVADALRARFNPVRVAGEVAGCQRAASGHVYFTLKDEQGQLRCALFRRAAEASPVALRDGLRIEALGRLDVYAPRGDLQLIVERVRLAGQGALYEAFLRLKAQLAAEGLFDAARKRPLPPYPTSIGVVTSLEAAALRDVATTLARRVPHLPVWLYPAPVQGVEAPARLCAALQRAYDDHRRLGRPSVLLVVRGGGSLEDLWAFNDPALVRLLARAPMPVVVGVGHETDFTLADFVADLRAPTPTAAAELCAPAAEALRTALARWQERATAALWRRLDTAAQRLDRVAQRLGRPSAVTGRERARLQTLEHRMQRAAALRTERVRQQLERLAFAWRAAAQRETERRGERLARLADAWQAATSSAIDTQWQRLARAQTQLALLDPQRVVQRGYALVTDAAGHVLTDARRTRPGDALHVTLAAGRLDARVETVHLDPPH</sequence>
<evidence type="ECO:0000256" key="3">
    <source>
        <dbReference type="ARBA" id="ARBA00022801"/>
    </source>
</evidence>